<evidence type="ECO:0000313" key="1">
    <source>
        <dbReference type="EMBL" id="CAB4137017.1"/>
    </source>
</evidence>
<proteinExistence type="predicted"/>
<reference evidence="1" key="1">
    <citation type="submission" date="2020-04" db="EMBL/GenBank/DDBJ databases">
        <authorList>
            <person name="Chiriac C."/>
            <person name="Salcher M."/>
            <person name="Ghai R."/>
            <person name="Kavagutti S V."/>
        </authorList>
    </citation>
    <scope>NUCLEOTIDE SEQUENCE</scope>
</reference>
<organism evidence="1">
    <name type="scientific">uncultured Caudovirales phage</name>
    <dbReference type="NCBI Taxonomy" id="2100421"/>
    <lineage>
        <taxon>Viruses</taxon>
        <taxon>Duplodnaviria</taxon>
        <taxon>Heunggongvirae</taxon>
        <taxon>Uroviricota</taxon>
        <taxon>Caudoviricetes</taxon>
        <taxon>Peduoviridae</taxon>
        <taxon>Maltschvirus</taxon>
        <taxon>Maltschvirus maltsch</taxon>
    </lineage>
</organism>
<name>A0A6J5LVC6_9CAUD</name>
<protein>
    <submittedName>
        <fullName evidence="1">Uncharacterized protein</fullName>
    </submittedName>
</protein>
<feature type="non-terminal residue" evidence="1">
    <location>
        <position position="37"/>
    </location>
</feature>
<gene>
    <name evidence="1" type="ORF">UFOVP315_50</name>
</gene>
<dbReference type="EMBL" id="LR796327">
    <property type="protein sequence ID" value="CAB4137017.1"/>
    <property type="molecule type" value="Genomic_DNA"/>
</dbReference>
<sequence length="37" mass="3899">MPDIYTNTNVSTGDKTTALAQFGADLKGGFATYEKTA</sequence>
<accession>A0A6J5LVC6</accession>